<feature type="transmembrane region" description="Helical" evidence="1">
    <location>
        <begin position="54"/>
        <end position="72"/>
    </location>
</feature>
<organism evidence="2 3">
    <name type="scientific">Naegleria fowleri</name>
    <name type="common">Brain eating amoeba</name>
    <dbReference type="NCBI Taxonomy" id="5763"/>
    <lineage>
        <taxon>Eukaryota</taxon>
        <taxon>Discoba</taxon>
        <taxon>Heterolobosea</taxon>
        <taxon>Tetramitia</taxon>
        <taxon>Eutetramitia</taxon>
        <taxon>Vahlkampfiidae</taxon>
        <taxon>Naegleria</taxon>
    </lineage>
</organism>
<dbReference type="RefSeq" id="XP_044568786.1">
    <property type="nucleotide sequence ID" value="XM_044711792.1"/>
</dbReference>
<protein>
    <submittedName>
        <fullName evidence="2">Uncharacterized protein</fullName>
    </submittedName>
</protein>
<gene>
    <name evidence="2" type="ORF">FDP41_007988</name>
</gene>
<dbReference type="OMA" id="LFWFMEL"/>
<keyword evidence="1" id="KW-0472">Membrane</keyword>
<evidence type="ECO:0000256" key="1">
    <source>
        <dbReference type="SAM" id="Phobius"/>
    </source>
</evidence>
<sequence length="172" mass="20405">MSSLIIPILCQLAYIPFIYWFVELVQNKLCLLCIGEYRWIYPTSQYHHFSFDSVKAWALLPILFYSIYYFFLIPRRVNLWLGFIINATAGYVTEFIVGYFCTYVLKETLQEWPHSLFKFVGGIDCYIMWIFDAVLYHWLVFEMPLLLVRYVSSSKKASEQNPSVKVNEAKID</sequence>
<dbReference type="AlphaFoldDB" id="A0A6A5C0V4"/>
<evidence type="ECO:0000313" key="3">
    <source>
        <dbReference type="Proteomes" id="UP000444721"/>
    </source>
</evidence>
<feature type="transmembrane region" description="Helical" evidence="1">
    <location>
        <begin position="5"/>
        <end position="22"/>
    </location>
</feature>
<feature type="transmembrane region" description="Helical" evidence="1">
    <location>
        <begin position="126"/>
        <end position="148"/>
    </location>
</feature>
<evidence type="ECO:0000313" key="2">
    <source>
        <dbReference type="EMBL" id="KAF0984073.1"/>
    </source>
</evidence>
<dbReference type="GeneID" id="68115206"/>
<feature type="transmembrane region" description="Helical" evidence="1">
    <location>
        <begin position="79"/>
        <end position="106"/>
    </location>
</feature>
<dbReference type="VEuPathDB" id="AmoebaDB:NfTy_004390"/>
<dbReference type="OrthoDB" id="10367180at2759"/>
<keyword evidence="1" id="KW-1133">Transmembrane helix</keyword>
<proteinExistence type="predicted"/>
<dbReference type="EMBL" id="VFQX01000004">
    <property type="protein sequence ID" value="KAF0984073.1"/>
    <property type="molecule type" value="Genomic_DNA"/>
</dbReference>
<comment type="caution">
    <text evidence="2">The sequence shown here is derived from an EMBL/GenBank/DDBJ whole genome shotgun (WGS) entry which is preliminary data.</text>
</comment>
<accession>A0A6A5C0V4</accession>
<keyword evidence="3" id="KW-1185">Reference proteome</keyword>
<dbReference type="VEuPathDB" id="AmoebaDB:FDP41_007988"/>
<dbReference type="Proteomes" id="UP000444721">
    <property type="component" value="Unassembled WGS sequence"/>
</dbReference>
<name>A0A6A5C0V4_NAEFO</name>
<keyword evidence="1" id="KW-0812">Transmembrane</keyword>
<reference evidence="2 3" key="1">
    <citation type="journal article" date="2019" name="Sci. Rep.">
        <title>Nanopore sequencing improves the draft genome of the human pathogenic amoeba Naegleria fowleri.</title>
        <authorList>
            <person name="Liechti N."/>
            <person name="Schurch N."/>
            <person name="Bruggmann R."/>
            <person name="Wittwer M."/>
        </authorList>
    </citation>
    <scope>NUCLEOTIDE SEQUENCE [LARGE SCALE GENOMIC DNA]</scope>
    <source>
        <strain evidence="2 3">ATCC 30894</strain>
    </source>
</reference>